<name>A0A7S2RRU4_9STRA</name>
<dbReference type="Pfam" id="PF07914">
    <property type="entry name" value="DUF1679"/>
    <property type="match status" value="1"/>
</dbReference>
<dbReference type="InterPro" id="IPR011009">
    <property type="entry name" value="Kinase-like_dom_sf"/>
</dbReference>
<dbReference type="AlphaFoldDB" id="A0A7S2RRU4"/>
<proteinExistence type="predicted"/>
<reference evidence="1" key="1">
    <citation type="submission" date="2021-01" db="EMBL/GenBank/DDBJ databases">
        <authorList>
            <person name="Corre E."/>
            <person name="Pelletier E."/>
            <person name="Niang G."/>
            <person name="Scheremetjew M."/>
            <person name="Finn R."/>
            <person name="Kale V."/>
            <person name="Holt S."/>
            <person name="Cochrane G."/>
            <person name="Meng A."/>
            <person name="Brown T."/>
            <person name="Cohen L."/>
        </authorList>
    </citation>
    <scope>NUCLEOTIDE SEQUENCE</scope>
    <source>
        <strain evidence="1">NY070348D</strain>
    </source>
</reference>
<dbReference type="PANTHER" id="PTHR11012:SF30">
    <property type="entry name" value="PROTEIN KINASE-LIKE DOMAIN-CONTAINING"/>
    <property type="match status" value="1"/>
</dbReference>
<evidence type="ECO:0000313" key="1">
    <source>
        <dbReference type="EMBL" id="CAD9678961.1"/>
    </source>
</evidence>
<dbReference type="InterPro" id="IPR012877">
    <property type="entry name" value="Dhs-27"/>
</dbReference>
<gene>
    <name evidence="1" type="ORF">QSP1433_LOCUS6373</name>
</gene>
<organism evidence="1">
    <name type="scientific">Mucochytrium quahogii</name>
    <dbReference type="NCBI Taxonomy" id="96639"/>
    <lineage>
        <taxon>Eukaryota</taxon>
        <taxon>Sar</taxon>
        <taxon>Stramenopiles</taxon>
        <taxon>Bigyra</taxon>
        <taxon>Labyrinthulomycetes</taxon>
        <taxon>Thraustochytrida</taxon>
        <taxon>Thraustochytriidae</taxon>
        <taxon>Mucochytrium</taxon>
    </lineage>
</organism>
<protein>
    <recommendedName>
        <fullName evidence="2">CHK kinase-like domain-containing protein</fullName>
    </recommendedName>
</protein>
<dbReference type="SUPFAM" id="SSF56112">
    <property type="entry name" value="Protein kinase-like (PK-like)"/>
    <property type="match status" value="1"/>
</dbReference>
<dbReference type="EMBL" id="HBHK01010181">
    <property type="protein sequence ID" value="CAD9678961.1"/>
    <property type="molecule type" value="Transcribed_RNA"/>
</dbReference>
<evidence type="ECO:0008006" key="2">
    <source>
        <dbReference type="Google" id="ProtNLM"/>
    </source>
</evidence>
<dbReference type="PANTHER" id="PTHR11012">
    <property type="entry name" value="PROTEIN KINASE-LIKE DOMAIN-CONTAINING"/>
    <property type="match status" value="1"/>
</dbReference>
<dbReference type="Gene3D" id="3.90.1200.10">
    <property type="match status" value="1"/>
</dbReference>
<sequence>MDVTVEFMRNTVGEADCVSVEVDDFSNQGGFTGDMFLLRTTHEQADGLVSKTRVIKTFVKGKLEKSIKLGLAREGLFLANVDQLEETVSVFIPKVTFSRGDMDTGEKLIIMEKLQGCQAGHLFTDKHHPSSWEVEDPRIANSFLGNISQLEVCEESFRLAARLHANSWMDKTMATKWPWLKGSQTVTGQADPQWKSSQDAFTQAWEKTQQLILDVQNKNGPFFNDMKFSSLEEKMAYKDITSVYFDPHLVKCIQVSLSKIDFSACQKRYIPGQPSFYPWSLAHGDFWPGNIFFAKSGDSYVTKLLDFEVIGLGSGAQELGQFMISNSSPEARRGCEYELCKIYHQELEKHLAESDKTYLPTVEQVWTEYKVGGASRWIWFVVYLAPIMPPYLTQYFCDQLTAFLKDHFPGDQGAQLVDMPRV</sequence>
<accession>A0A7S2RRU4</accession>